<evidence type="ECO:0000256" key="14">
    <source>
        <dbReference type="PROSITE-ProRule" id="PRU01256"/>
    </source>
</evidence>
<reference evidence="18" key="2">
    <citation type="submission" date="2021-04" db="EMBL/GenBank/DDBJ databases">
        <authorList>
            <person name="Podell S."/>
        </authorList>
    </citation>
    <scope>NUCLEOTIDE SEQUENCE</scope>
    <source>
        <strain evidence="18">Hildebrandi</strain>
    </source>
</reference>
<dbReference type="GO" id="GO:0003684">
    <property type="term" value="F:damaged DNA binding"/>
    <property type="evidence" value="ECO:0007669"/>
    <property type="project" value="InterPro"/>
</dbReference>
<dbReference type="GO" id="GO:0042276">
    <property type="term" value="P:error-prone translesion synthesis"/>
    <property type="evidence" value="ECO:0007669"/>
    <property type="project" value="TreeGrafter"/>
</dbReference>
<dbReference type="InterPro" id="IPR024728">
    <property type="entry name" value="PolY_HhH_motif"/>
</dbReference>
<keyword evidence="10" id="KW-0460">Magnesium</keyword>
<gene>
    <name evidence="18" type="ORF">IV203_036689</name>
</gene>
<feature type="region of interest" description="Disordered" evidence="15">
    <location>
        <begin position="462"/>
        <end position="507"/>
    </location>
</feature>
<evidence type="ECO:0000256" key="9">
    <source>
        <dbReference type="ARBA" id="ARBA00022833"/>
    </source>
</evidence>
<evidence type="ECO:0000256" key="10">
    <source>
        <dbReference type="ARBA" id="ARBA00022842"/>
    </source>
</evidence>
<dbReference type="InterPro" id="IPR006642">
    <property type="entry name" value="Rad18_UBZ4"/>
</dbReference>
<keyword evidence="4" id="KW-0548">Nucleotidyltransferase</keyword>
<organism evidence="18 19">
    <name type="scientific">Nitzschia inconspicua</name>
    <dbReference type="NCBI Taxonomy" id="303405"/>
    <lineage>
        <taxon>Eukaryota</taxon>
        <taxon>Sar</taxon>
        <taxon>Stramenopiles</taxon>
        <taxon>Ochrophyta</taxon>
        <taxon>Bacillariophyta</taxon>
        <taxon>Bacillariophyceae</taxon>
        <taxon>Bacillariophycidae</taxon>
        <taxon>Bacillariales</taxon>
        <taxon>Bacillariaceae</taxon>
        <taxon>Nitzschia</taxon>
    </lineage>
</organism>
<dbReference type="CDD" id="cd03586">
    <property type="entry name" value="PolY_Pol_IV_kappa"/>
    <property type="match status" value="1"/>
</dbReference>
<protein>
    <recommendedName>
        <fullName evidence="2">DNA polymerase kappa</fullName>
        <ecNumber evidence="1">2.7.7.7</ecNumber>
    </recommendedName>
</protein>
<keyword evidence="7 14" id="KW-0227">DNA damage</keyword>
<dbReference type="InterPro" id="IPR017961">
    <property type="entry name" value="DNA_pol_Y-fam_little_finger"/>
</dbReference>
<dbReference type="PANTHER" id="PTHR11076:SF33">
    <property type="entry name" value="DNA POLYMERASE KAPPA"/>
    <property type="match status" value="1"/>
</dbReference>
<feature type="compositionally biased region" description="Low complexity" evidence="15">
    <location>
        <begin position="696"/>
        <end position="707"/>
    </location>
</feature>
<dbReference type="AlphaFoldDB" id="A0A9K3PVV6"/>
<reference evidence="18" key="1">
    <citation type="journal article" date="2021" name="Sci. Rep.">
        <title>Diploid genomic architecture of Nitzschia inconspicua, an elite biomass production diatom.</title>
        <authorList>
            <person name="Oliver A."/>
            <person name="Podell S."/>
            <person name="Pinowska A."/>
            <person name="Traller J.C."/>
            <person name="Smith S.R."/>
            <person name="McClure R."/>
            <person name="Beliaev A."/>
            <person name="Bohutskyi P."/>
            <person name="Hill E.A."/>
            <person name="Rabines A."/>
            <person name="Zheng H."/>
            <person name="Allen L.Z."/>
            <person name="Kuo A."/>
            <person name="Grigoriev I.V."/>
            <person name="Allen A.E."/>
            <person name="Hazlebeck D."/>
            <person name="Allen E.E."/>
        </authorList>
    </citation>
    <scope>NUCLEOTIDE SEQUENCE</scope>
    <source>
        <strain evidence="18">Hildebrandi</strain>
    </source>
</reference>
<feature type="compositionally biased region" description="Low complexity" evidence="15">
    <location>
        <begin position="462"/>
        <end position="474"/>
    </location>
</feature>
<dbReference type="GO" id="GO:0005634">
    <property type="term" value="C:nucleus"/>
    <property type="evidence" value="ECO:0007669"/>
    <property type="project" value="TreeGrafter"/>
</dbReference>
<evidence type="ECO:0000256" key="8">
    <source>
        <dbReference type="ARBA" id="ARBA00022771"/>
    </source>
</evidence>
<feature type="region of interest" description="Disordered" evidence="15">
    <location>
        <begin position="768"/>
        <end position="794"/>
    </location>
</feature>
<dbReference type="InterPro" id="IPR050116">
    <property type="entry name" value="DNA_polymerase-Y"/>
</dbReference>
<feature type="domain" description="UmuC" evidence="16">
    <location>
        <begin position="177"/>
        <end position="414"/>
    </location>
</feature>
<keyword evidence="5" id="KW-0235">DNA replication</keyword>
<dbReference type="Proteomes" id="UP000693970">
    <property type="component" value="Unassembled WGS sequence"/>
</dbReference>
<evidence type="ECO:0000259" key="16">
    <source>
        <dbReference type="PROSITE" id="PS50173"/>
    </source>
</evidence>
<evidence type="ECO:0000256" key="12">
    <source>
        <dbReference type="ARBA" id="ARBA00023204"/>
    </source>
</evidence>
<evidence type="ECO:0000313" key="18">
    <source>
        <dbReference type="EMBL" id="KAG7361588.1"/>
    </source>
</evidence>
<feature type="compositionally biased region" description="Low complexity" evidence="15">
    <location>
        <begin position="49"/>
        <end position="73"/>
    </location>
</feature>
<feature type="region of interest" description="Disordered" evidence="15">
    <location>
        <begin position="630"/>
        <end position="710"/>
    </location>
</feature>
<sequence>MMSCATSDNVVVNPYLKKRKRPQTSPQPLSCETSQSTGRTVSEEHRSCPSPSSSKRVVNNNNSNNNSRNKISNDTIDTDSSTIENVSASASALIISAADKAGMEGIDRSKIDAIILRESGNSLYMQQQRKRDEKVNQRIQHMKERLQDASPKEYQVTAELEEQLETYIRQAPTRSTCVVIDMDMFYMACELLTRPHLKDVPACVGHGMITTSNYVARRYGVRSAMAGFIGDKLVEELSGGTQKLHHVPSNFALYREKSRIVKDVLREYDPFNMKSYSLDEAYLDIGPYLATYLQHQEWTHEQIRDHLLQSKTTITTTATTTHHNHNLSAVSMEYLQSLSSLACMQAANKVVAQLRERVTTATGGLTCSAGVAPNVSLAKIASDKNKPNGQLLVDPSRVLDFVHSLPIRKIPGIGRVTEKMLQQVCNVHTVQDLYQQRGLVQWLFQPATAEFLLRACVGCNGSSNSSSSSSFTSSDFGMDDDEPNTGAGDASAGAATTTCDQQKGISRERTFSSESDWSQLCMRLEDIARKLFQDMTHKAVLAHTVTVKVKLTSFDVLSKGQSMKRGVYIQSPEELVDCASQLFAQIRSQFKKDHAKDGSRFSVRLLGIRCSNLISESLFQSSSEQGSMNKYLTTTPLENGNEWAKSDDKESDPSKNRDDSKVRTVNKYVHRNNVARRIRSPIHGRHHGLGNDDRGGTTSVSSTAGVSPPRILVTPNEEKEQFPINRTVEKERVNCPLCSREFPADDNAGLNSHIDTCLNSSTVRRTIEEVDSQRPTPSASRKPKRLTDFWTSSS</sequence>
<evidence type="ECO:0000256" key="7">
    <source>
        <dbReference type="ARBA" id="ARBA00022763"/>
    </source>
</evidence>
<dbReference type="EC" id="2.7.7.7" evidence="1"/>
<dbReference type="PANTHER" id="PTHR11076">
    <property type="entry name" value="DNA REPAIR POLYMERASE UMUC / TRANSFERASE FAMILY MEMBER"/>
    <property type="match status" value="1"/>
</dbReference>
<dbReference type="GO" id="GO:0008270">
    <property type="term" value="F:zinc ion binding"/>
    <property type="evidence" value="ECO:0007669"/>
    <property type="project" value="UniProtKB-KW"/>
</dbReference>
<keyword evidence="6" id="KW-0479">Metal-binding</keyword>
<feature type="compositionally biased region" description="Low complexity" evidence="15">
    <location>
        <begin position="485"/>
        <end position="498"/>
    </location>
</feature>
<dbReference type="GO" id="GO:0003887">
    <property type="term" value="F:DNA-directed DNA polymerase activity"/>
    <property type="evidence" value="ECO:0007669"/>
    <property type="project" value="UniProtKB-KW"/>
</dbReference>
<dbReference type="PROSITE" id="PS50173">
    <property type="entry name" value="UMUC"/>
    <property type="match status" value="1"/>
</dbReference>
<evidence type="ECO:0000256" key="13">
    <source>
        <dbReference type="ARBA" id="ARBA00049244"/>
    </source>
</evidence>
<dbReference type="Pfam" id="PF00817">
    <property type="entry name" value="IMS"/>
    <property type="match status" value="1"/>
</dbReference>
<comment type="caution">
    <text evidence="18">The sequence shown here is derived from an EMBL/GenBank/DDBJ whole genome shotgun (WGS) entry which is preliminary data.</text>
</comment>
<keyword evidence="19" id="KW-1185">Reference proteome</keyword>
<feature type="region of interest" description="Disordered" evidence="15">
    <location>
        <begin position="14"/>
        <end position="76"/>
    </location>
</feature>
<evidence type="ECO:0000256" key="2">
    <source>
        <dbReference type="ARBA" id="ARBA00016178"/>
    </source>
</evidence>
<evidence type="ECO:0000256" key="11">
    <source>
        <dbReference type="ARBA" id="ARBA00022932"/>
    </source>
</evidence>
<evidence type="ECO:0000259" key="17">
    <source>
        <dbReference type="PROSITE" id="PS51908"/>
    </source>
</evidence>
<dbReference type="EMBL" id="JAGRRH010000013">
    <property type="protein sequence ID" value="KAG7361588.1"/>
    <property type="molecule type" value="Genomic_DNA"/>
</dbReference>
<keyword evidence="3" id="KW-0808">Transferase</keyword>
<feature type="compositionally biased region" description="Polar residues" evidence="15">
    <location>
        <begin position="23"/>
        <end position="40"/>
    </location>
</feature>
<name>A0A9K3PVV6_9STRA</name>
<keyword evidence="9" id="KW-0862">Zinc</keyword>
<evidence type="ECO:0000256" key="15">
    <source>
        <dbReference type="SAM" id="MobiDB-lite"/>
    </source>
</evidence>
<evidence type="ECO:0000256" key="4">
    <source>
        <dbReference type="ARBA" id="ARBA00022695"/>
    </source>
</evidence>
<feature type="domain" description="UBZ4-type" evidence="17">
    <location>
        <begin position="732"/>
        <end position="762"/>
    </location>
</feature>
<keyword evidence="11" id="KW-0239">DNA-directed DNA polymerase</keyword>
<dbReference type="InterPro" id="IPR022880">
    <property type="entry name" value="DNApol_IV"/>
</dbReference>
<evidence type="ECO:0000256" key="1">
    <source>
        <dbReference type="ARBA" id="ARBA00012417"/>
    </source>
</evidence>
<evidence type="ECO:0000313" key="19">
    <source>
        <dbReference type="Proteomes" id="UP000693970"/>
    </source>
</evidence>
<dbReference type="GO" id="GO:0006260">
    <property type="term" value="P:DNA replication"/>
    <property type="evidence" value="ECO:0007669"/>
    <property type="project" value="UniProtKB-KW"/>
</dbReference>
<evidence type="ECO:0000256" key="6">
    <source>
        <dbReference type="ARBA" id="ARBA00022723"/>
    </source>
</evidence>
<dbReference type="Pfam" id="PF11799">
    <property type="entry name" value="IMS_C"/>
    <property type="match status" value="1"/>
</dbReference>
<comment type="catalytic activity">
    <reaction evidence="13">
        <text>DNA(n) + a 2'-deoxyribonucleoside 5'-triphosphate = DNA(n+1) + diphosphate</text>
        <dbReference type="Rhea" id="RHEA:22508"/>
        <dbReference type="Rhea" id="RHEA-COMP:17339"/>
        <dbReference type="Rhea" id="RHEA-COMP:17340"/>
        <dbReference type="ChEBI" id="CHEBI:33019"/>
        <dbReference type="ChEBI" id="CHEBI:61560"/>
        <dbReference type="ChEBI" id="CHEBI:173112"/>
        <dbReference type="EC" id="2.7.7.7"/>
    </reaction>
</comment>
<keyword evidence="12 14" id="KW-0234">DNA repair</keyword>
<proteinExistence type="predicted"/>
<feature type="compositionally biased region" description="Basic and acidic residues" evidence="15">
    <location>
        <begin position="644"/>
        <end position="662"/>
    </location>
</feature>
<dbReference type="InterPro" id="IPR001126">
    <property type="entry name" value="UmuC"/>
</dbReference>
<evidence type="ECO:0000256" key="3">
    <source>
        <dbReference type="ARBA" id="ARBA00022679"/>
    </source>
</evidence>
<feature type="compositionally biased region" description="Basic residues" evidence="15">
    <location>
        <begin position="668"/>
        <end position="688"/>
    </location>
</feature>
<dbReference type="GO" id="GO:0006281">
    <property type="term" value="P:DNA repair"/>
    <property type="evidence" value="ECO:0007669"/>
    <property type="project" value="UniProtKB-KW"/>
</dbReference>
<dbReference type="PROSITE" id="PS51908">
    <property type="entry name" value="ZF_UBZ4"/>
    <property type="match status" value="1"/>
</dbReference>
<dbReference type="Pfam" id="PF11798">
    <property type="entry name" value="IMS_HHH"/>
    <property type="match status" value="1"/>
</dbReference>
<keyword evidence="8 14" id="KW-0863">Zinc-finger</keyword>
<dbReference type="FunFam" id="3.30.1490.100:FF:000004">
    <property type="entry name" value="DNA polymerase IV"/>
    <property type="match status" value="1"/>
</dbReference>
<evidence type="ECO:0000256" key="5">
    <source>
        <dbReference type="ARBA" id="ARBA00022705"/>
    </source>
</evidence>
<accession>A0A9K3PVV6</accession>
<dbReference type="OrthoDB" id="1747274at2759"/>